<proteinExistence type="predicted"/>
<comment type="caution">
    <text evidence="1">The sequence shown here is derived from an EMBL/GenBank/DDBJ whole genome shotgun (WGS) entry which is preliminary data.</text>
</comment>
<dbReference type="AlphaFoldDB" id="A0A7W5BLQ5"/>
<evidence type="ECO:0000313" key="2">
    <source>
        <dbReference type="Proteomes" id="UP000518315"/>
    </source>
</evidence>
<reference evidence="1 2" key="1">
    <citation type="submission" date="2020-08" db="EMBL/GenBank/DDBJ databases">
        <title>Genomic Encyclopedia of Type Strains, Phase III (KMG-III): the genomes of soil and plant-associated and newly described type strains.</title>
        <authorList>
            <person name="Whitman W."/>
        </authorList>
    </citation>
    <scope>NUCLEOTIDE SEQUENCE [LARGE SCALE GENOMIC DNA]</scope>
    <source>
        <strain evidence="1 2">CECT 4113</strain>
    </source>
</reference>
<protein>
    <submittedName>
        <fullName evidence="1">Uncharacterized protein</fullName>
    </submittedName>
</protein>
<accession>A0A7W5BLQ5</accession>
<evidence type="ECO:0000313" key="1">
    <source>
        <dbReference type="EMBL" id="MBB3135009.1"/>
    </source>
</evidence>
<gene>
    <name evidence="1" type="ORF">FHS26_002747</name>
</gene>
<sequence length="64" mass="6690">MSFAGNIFHGRSSAGPKPILAVATPPAGKTMMVVPPLSSRTASCRLRMFIANASRLSSKEIGSE</sequence>
<organism evidence="1 2">
    <name type="scientific">Rhizobium pisi</name>
    <dbReference type="NCBI Taxonomy" id="574561"/>
    <lineage>
        <taxon>Bacteria</taxon>
        <taxon>Pseudomonadati</taxon>
        <taxon>Pseudomonadota</taxon>
        <taxon>Alphaproteobacteria</taxon>
        <taxon>Hyphomicrobiales</taxon>
        <taxon>Rhizobiaceae</taxon>
        <taxon>Rhizobium/Agrobacterium group</taxon>
        <taxon>Rhizobium</taxon>
    </lineage>
</organism>
<dbReference type="Proteomes" id="UP000518315">
    <property type="component" value="Unassembled WGS sequence"/>
</dbReference>
<keyword evidence="2" id="KW-1185">Reference proteome</keyword>
<dbReference type="EMBL" id="JACHXH010000008">
    <property type="protein sequence ID" value="MBB3135009.1"/>
    <property type="molecule type" value="Genomic_DNA"/>
</dbReference>
<name>A0A7W5BLQ5_9HYPH</name>